<dbReference type="InterPro" id="IPR027417">
    <property type="entry name" value="P-loop_NTPase"/>
</dbReference>
<dbReference type="SUPFAM" id="SSF52540">
    <property type="entry name" value="P-loop containing nucleoside triphosphate hydrolases"/>
    <property type="match status" value="1"/>
</dbReference>
<evidence type="ECO:0000313" key="3">
    <source>
        <dbReference type="Proteomes" id="UP000305709"/>
    </source>
</evidence>
<proteinExistence type="predicted"/>
<sequence>MGHHQLVLLTGCSGGGKSTLLAELAARGHRVVEEPGRRIVAEELASGGSALPWIDMVAFARRALEMARQDHTAAADLEGWTFFDRGLVDAAVGLEHLTGTPAVESLASDRYHQRVFMAPPWPGIYRTDSERRHGMDEAVAEYERLLVACPALGYEVIHLPRVSVTERADFVLASLAAATR</sequence>
<dbReference type="Gene3D" id="3.40.50.300">
    <property type="entry name" value="P-loop containing nucleotide triphosphate hydrolases"/>
    <property type="match status" value="1"/>
</dbReference>
<dbReference type="RefSeq" id="WP_139083143.1">
    <property type="nucleotide sequence ID" value="NZ_VDFV01000041.1"/>
</dbReference>
<evidence type="ECO:0000259" key="1">
    <source>
        <dbReference type="Pfam" id="PF13521"/>
    </source>
</evidence>
<protein>
    <submittedName>
        <fullName evidence="2">ATPase</fullName>
    </submittedName>
</protein>
<dbReference type="OrthoDB" id="5638848at2"/>
<dbReference type="AlphaFoldDB" id="A0A5C4NCH6"/>
<dbReference type="EMBL" id="VDFV01000041">
    <property type="protein sequence ID" value="TNC64918.1"/>
    <property type="molecule type" value="Genomic_DNA"/>
</dbReference>
<organism evidence="2 3">
    <name type="scientific">Rubellimicrobium roseum</name>
    <dbReference type="NCBI Taxonomy" id="687525"/>
    <lineage>
        <taxon>Bacteria</taxon>
        <taxon>Pseudomonadati</taxon>
        <taxon>Pseudomonadota</taxon>
        <taxon>Alphaproteobacteria</taxon>
        <taxon>Rhodobacterales</taxon>
        <taxon>Roseobacteraceae</taxon>
        <taxon>Rubellimicrobium</taxon>
    </lineage>
</organism>
<name>A0A5C4NCH6_9RHOB</name>
<accession>A0A5C4NCH6</accession>
<dbReference type="Proteomes" id="UP000305709">
    <property type="component" value="Unassembled WGS sequence"/>
</dbReference>
<evidence type="ECO:0000313" key="2">
    <source>
        <dbReference type="EMBL" id="TNC64918.1"/>
    </source>
</evidence>
<feature type="domain" description="NadR/Ttd14 AAA" evidence="1">
    <location>
        <begin position="7"/>
        <end position="167"/>
    </location>
</feature>
<dbReference type="InterPro" id="IPR038727">
    <property type="entry name" value="NadR/Ttd14_AAA_dom"/>
</dbReference>
<keyword evidence="3" id="KW-1185">Reference proteome</keyword>
<reference evidence="2 3" key="1">
    <citation type="submission" date="2019-06" db="EMBL/GenBank/DDBJ databases">
        <authorList>
            <person name="Jiang L."/>
        </authorList>
    </citation>
    <scope>NUCLEOTIDE SEQUENCE [LARGE SCALE GENOMIC DNA]</scope>
    <source>
        <strain evidence="2 3">YIM 48858</strain>
    </source>
</reference>
<gene>
    <name evidence="2" type="ORF">FHG71_18320</name>
</gene>
<dbReference type="Pfam" id="PF13521">
    <property type="entry name" value="AAA_28"/>
    <property type="match status" value="1"/>
</dbReference>
<comment type="caution">
    <text evidence="2">The sequence shown here is derived from an EMBL/GenBank/DDBJ whole genome shotgun (WGS) entry which is preliminary data.</text>
</comment>